<proteinExistence type="predicted"/>
<protein>
    <recommendedName>
        <fullName evidence="3">Antitoxin</fullName>
    </recommendedName>
</protein>
<keyword evidence="2" id="KW-1185">Reference proteome</keyword>
<dbReference type="Proteomes" id="UP000334340">
    <property type="component" value="Unassembled WGS sequence"/>
</dbReference>
<name>A0A564ZND2_9BACT</name>
<evidence type="ECO:0000313" key="2">
    <source>
        <dbReference type="Proteomes" id="UP000334340"/>
    </source>
</evidence>
<reference evidence="1 2" key="1">
    <citation type="submission" date="2019-07" db="EMBL/GenBank/DDBJ databases">
        <authorList>
            <person name="Cremers G."/>
        </authorList>
    </citation>
    <scope>NUCLEOTIDE SEQUENCE [LARGE SCALE GENOMIC DNA]</scope>
</reference>
<gene>
    <name evidence="1" type="ORF">MELA_02558</name>
</gene>
<accession>A0A564ZND2</accession>
<dbReference type="AlphaFoldDB" id="A0A564ZND2"/>
<sequence>MPRTTLDIDTPLLRELKKLRAREGRSLGKIVSQLLAEALAQRTRTPKPPKLQWTSRPMRALVDLSDKEAVYGVLDRDNE</sequence>
<evidence type="ECO:0008006" key="3">
    <source>
        <dbReference type="Google" id="ProtNLM"/>
    </source>
</evidence>
<dbReference type="GO" id="GO:0006355">
    <property type="term" value="P:regulation of DNA-templated transcription"/>
    <property type="evidence" value="ECO:0007669"/>
    <property type="project" value="InterPro"/>
</dbReference>
<organism evidence="1 2">
    <name type="scientific">Candidatus Methylomirabilis lanthanidiphila</name>
    <dbReference type="NCBI Taxonomy" id="2211376"/>
    <lineage>
        <taxon>Bacteria</taxon>
        <taxon>Candidatus Methylomirabilota</taxon>
        <taxon>Candidatus Methylomirabilia</taxon>
        <taxon>Candidatus Methylomirabilales</taxon>
        <taxon>Candidatus Methylomirabilaceae</taxon>
        <taxon>Candidatus Methylomirabilis</taxon>
    </lineage>
</organism>
<dbReference type="InterPro" id="IPR010985">
    <property type="entry name" value="Ribbon_hlx_hlx"/>
</dbReference>
<evidence type="ECO:0000313" key="1">
    <source>
        <dbReference type="EMBL" id="VUZ86162.1"/>
    </source>
</evidence>
<dbReference type="SUPFAM" id="SSF47598">
    <property type="entry name" value="Ribbon-helix-helix"/>
    <property type="match status" value="1"/>
</dbReference>
<dbReference type="EMBL" id="CABIKM010000045">
    <property type="protein sequence ID" value="VUZ86162.1"/>
    <property type="molecule type" value="Genomic_DNA"/>
</dbReference>